<dbReference type="InterPro" id="IPR029069">
    <property type="entry name" value="HotDog_dom_sf"/>
</dbReference>
<dbReference type="PANTHER" id="PTHR31793">
    <property type="entry name" value="4-HYDROXYBENZOYL-COA THIOESTERASE FAMILY MEMBER"/>
    <property type="match status" value="1"/>
</dbReference>
<evidence type="ECO:0000313" key="5">
    <source>
        <dbReference type="Proteomes" id="UP000766486"/>
    </source>
</evidence>
<reference evidence="4 5" key="1">
    <citation type="submission" date="2019-06" db="EMBL/GenBank/DDBJ databases">
        <authorList>
            <person name="Broberg M."/>
        </authorList>
    </citation>
    <scope>NUCLEOTIDE SEQUENCE [LARGE SCALE GENOMIC DNA]</scope>
</reference>
<keyword evidence="5" id="KW-1185">Reference proteome</keyword>
<comment type="similarity">
    <text evidence="1">Belongs to the 4-hydroxybenzoyl-CoA thioesterase family.</text>
</comment>
<protein>
    <recommendedName>
        <fullName evidence="3">Thioesterase domain-containing protein</fullName>
    </recommendedName>
</protein>
<comment type="caution">
    <text evidence="4">The sequence shown here is derived from an EMBL/GenBank/DDBJ whole genome shotgun (WGS) entry which is preliminary data.</text>
</comment>
<proteinExistence type="inferred from homology"/>
<organism evidence="4 5">
    <name type="scientific">Bionectria ochroleuca</name>
    <name type="common">Gliocladium roseum</name>
    <dbReference type="NCBI Taxonomy" id="29856"/>
    <lineage>
        <taxon>Eukaryota</taxon>
        <taxon>Fungi</taxon>
        <taxon>Dikarya</taxon>
        <taxon>Ascomycota</taxon>
        <taxon>Pezizomycotina</taxon>
        <taxon>Sordariomycetes</taxon>
        <taxon>Hypocreomycetidae</taxon>
        <taxon>Hypocreales</taxon>
        <taxon>Bionectriaceae</taxon>
        <taxon>Clonostachys</taxon>
    </lineage>
</organism>
<dbReference type="InterPro" id="IPR006683">
    <property type="entry name" value="Thioestr_dom"/>
</dbReference>
<name>A0ABY6TW59_BIOOC</name>
<gene>
    <name evidence="4" type="ORF">CLO192961_LOCUS98185</name>
</gene>
<dbReference type="Pfam" id="PF03061">
    <property type="entry name" value="4HBT"/>
    <property type="match status" value="1"/>
</dbReference>
<accession>A0ABY6TW59</accession>
<sequence>MASASERKTRRRQDYHYHLDYRTRWSDNDMYDHMNKSVYGFLVDSIINAYLIERCGLHPPTAQMYGVAVHDQTHFFSSLSYPAIAELGLRVVNMSRSSVTYEVGVFERGYDEVKMVAESIHVFVERSTGRPSVGGMSLVLRDGLGRLMSSPEPNKL</sequence>
<evidence type="ECO:0000256" key="2">
    <source>
        <dbReference type="ARBA" id="ARBA00022801"/>
    </source>
</evidence>
<evidence type="ECO:0000313" key="4">
    <source>
        <dbReference type="EMBL" id="VUC22927.1"/>
    </source>
</evidence>
<evidence type="ECO:0000256" key="1">
    <source>
        <dbReference type="ARBA" id="ARBA00005953"/>
    </source>
</evidence>
<feature type="domain" description="Thioesterase" evidence="3">
    <location>
        <begin position="33"/>
        <end position="107"/>
    </location>
</feature>
<dbReference type="Gene3D" id="3.10.129.10">
    <property type="entry name" value="Hotdog Thioesterase"/>
    <property type="match status" value="1"/>
</dbReference>
<dbReference type="SUPFAM" id="SSF54637">
    <property type="entry name" value="Thioesterase/thiol ester dehydrase-isomerase"/>
    <property type="match status" value="1"/>
</dbReference>
<dbReference type="Proteomes" id="UP000766486">
    <property type="component" value="Unassembled WGS sequence"/>
</dbReference>
<dbReference type="PANTHER" id="PTHR31793:SF27">
    <property type="entry name" value="NOVEL THIOESTERASE SUPERFAMILY DOMAIN AND SAPOSIN A-TYPE DOMAIN CONTAINING PROTEIN (0610012H03RIK)"/>
    <property type="match status" value="1"/>
</dbReference>
<dbReference type="InterPro" id="IPR050563">
    <property type="entry name" value="4-hydroxybenzoyl-CoA_TE"/>
</dbReference>
<evidence type="ECO:0000259" key="3">
    <source>
        <dbReference type="Pfam" id="PF03061"/>
    </source>
</evidence>
<keyword evidence="2" id="KW-0378">Hydrolase</keyword>
<dbReference type="EMBL" id="CABFNS010000698">
    <property type="protein sequence ID" value="VUC22927.1"/>
    <property type="molecule type" value="Genomic_DNA"/>
</dbReference>
<dbReference type="CDD" id="cd00586">
    <property type="entry name" value="4HBT"/>
    <property type="match status" value="1"/>
</dbReference>